<dbReference type="InterPro" id="IPR050595">
    <property type="entry name" value="Bact_response_regulator"/>
</dbReference>
<dbReference type="PROSITE" id="PS50110">
    <property type="entry name" value="RESPONSE_REGULATORY"/>
    <property type="match status" value="1"/>
</dbReference>
<name>A0A5J4KZ48_9ZZZZ</name>
<protein>
    <recommendedName>
        <fullName evidence="3">Response regulatory domain-containing protein</fullName>
    </recommendedName>
</protein>
<dbReference type="SMART" id="SM00448">
    <property type="entry name" value="REC"/>
    <property type="match status" value="1"/>
</dbReference>
<evidence type="ECO:0000256" key="2">
    <source>
        <dbReference type="ARBA" id="ARBA00023012"/>
    </source>
</evidence>
<keyword evidence="2" id="KW-0902">Two-component regulatory system</keyword>
<dbReference type="PANTHER" id="PTHR44591">
    <property type="entry name" value="STRESS RESPONSE REGULATOR PROTEIN 1"/>
    <property type="match status" value="1"/>
</dbReference>
<evidence type="ECO:0000256" key="1">
    <source>
        <dbReference type="ARBA" id="ARBA00022553"/>
    </source>
</evidence>
<dbReference type="Pfam" id="PF00072">
    <property type="entry name" value="Response_reg"/>
    <property type="match status" value="1"/>
</dbReference>
<dbReference type="PANTHER" id="PTHR44591:SF14">
    <property type="entry name" value="PROTEIN PILG"/>
    <property type="match status" value="1"/>
</dbReference>
<dbReference type="AlphaFoldDB" id="A0A5J4KZ48"/>
<evidence type="ECO:0000313" key="4">
    <source>
        <dbReference type="EMBL" id="GER94514.1"/>
    </source>
</evidence>
<keyword evidence="1" id="KW-0597">Phosphoprotein</keyword>
<reference evidence="4" key="1">
    <citation type="submission" date="2019-10" db="EMBL/GenBank/DDBJ databases">
        <title>Metagenomic sequencing of thiosulfate-disproportionating enrichment culture.</title>
        <authorList>
            <person name="Umezawa K."/>
            <person name="Kojima H."/>
            <person name="Fukui M."/>
        </authorList>
    </citation>
    <scope>NUCLEOTIDE SEQUENCE</scope>
    <source>
        <strain evidence="4">45J</strain>
    </source>
</reference>
<dbReference type="Gene3D" id="3.40.50.2300">
    <property type="match status" value="1"/>
</dbReference>
<dbReference type="InterPro" id="IPR001789">
    <property type="entry name" value="Sig_transdc_resp-reg_receiver"/>
</dbReference>
<dbReference type="SUPFAM" id="SSF52172">
    <property type="entry name" value="CheY-like"/>
    <property type="match status" value="1"/>
</dbReference>
<sequence>MPYKLLLADDSLTIQKVVELVLAPEDFEIRAFNDGEQALQALESFKPDIILADIEMPKLNGYQLCEKIKNDMATAMIPVILLAGAFEPFDEEYAKSVYADDFIIKPFESQELISKVKALLKSVEPVAKTEIEEVHDEGLLSETSVSDISAALPESQMQEPKWDDEIPVIEETVEEQAMVEEEYEAKGFEAELSKAITETVTEATDEPRKDNIAHDKEIKEQLSVSVTDQISEMSTEIVQDKISRQIVSDALPQISSAIKESVEQAVSSMAAHIIEDVTRELMKDLIVSMRAEIEAAINRIVPEVAETLIKREIEKITSEIN</sequence>
<proteinExistence type="predicted"/>
<gene>
    <name evidence="4" type="ORF">A45J_2277</name>
</gene>
<evidence type="ECO:0000259" key="3">
    <source>
        <dbReference type="PROSITE" id="PS50110"/>
    </source>
</evidence>
<comment type="caution">
    <text evidence="4">The sequence shown here is derived from an EMBL/GenBank/DDBJ whole genome shotgun (WGS) entry which is preliminary data.</text>
</comment>
<organism evidence="4">
    <name type="scientific">hot springs metagenome</name>
    <dbReference type="NCBI Taxonomy" id="433727"/>
    <lineage>
        <taxon>unclassified sequences</taxon>
        <taxon>metagenomes</taxon>
        <taxon>ecological metagenomes</taxon>
    </lineage>
</organism>
<dbReference type="InterPro" id="IPR011006">
    <property type="entry name" value="CheY-like_superfamily"/>
</dbReference>
<accession>A0A5J4KZ48</accession>
<dbReference type="EMBL" id="BLAB01000001">
    <property type="protein sequence ID" value="GER94514.1"/>
    <property type="molecule type" value="Genomic_DNA"/>
</dbReference>
<dbReference type="GO" id="GO:0000160">
    <property type="term" value="P:phosphorelay signal transduction system"/>
    <property type="evidence" value="ECO:0007669"/>
    <property type="project" value="UniProtKB-KW"/>
</dbReference>
<feature type="domain" description="Response regulatory" evidence="3">
    <location>
        <begin position="4"/>
        <end position="120"/>
    </location>
</feature>